<sequence>MYRTEWGWHVEEHGLLPMEMLLLHPHNPEEDTSSCHASNSAPMSFTTCSGYVPPY</sequence>
<evidence type="ECO:0000313" key="1">
    <source>
        <dbReference type="EMBL" id="DAA02630.1"/>
    </source>
</evidence>
<protein>
    <submittedName>
        <fullName evidence="1">HDC07383</fullName>
    </submittedName>
</protein>
<accession>Q6IG34</accession>
<dbReference type="AlphaFoldDB" id="Q6IG34"/>
<gene>
    <name evidence="1" type="ORF">HDC07383</name>
</gene>
<reference evidence="1" key="1">
    <citation type="journal article" date="2003" name="Genome Biol.">
        <title>An integrated gene annotation and transcriptional profiling approach towards the full gene content of the Drosophila genome.</title>
        <authorList>
            <person name="Hild M."/>
            <person name="Beckmann B."/>
            <person name="Haas S.A."/>
            <person name="Koch B."/>
            <person name="Solovyev V."/>
            <person name="Busold C."/>
            <person name="Fellenberg K."/>
            <person name="Boutros M."/>
            <person name="Vingron M."/>
            <person name="Sauer F."/>
            <person name="Hoheisel J.D."/>
            <person name="Paro R."/>
        </authorList>
    </citation>
    <scope>NUCLEOTIDE SEQUENCE</scope>
</reference>
<name>Q6IG34_DROME</name>
<dbReference type="EMBL" id="BK003932">
    <property type="protein sequence ID" value="DAA02630.1"/>
    <property type="molecule type" value="Genomic_DNA"/>
</dbReference>
<proteinExistence type="predicted"/>
<organism evidence="1">
    <name type="scientific">Drosophila melanogaster</name>
    <name type="common">Fruit fly</name>
    <dbReference type="NCBI Taxonomy" id="7227"/>
    <lineage>
        <taxon>Eukaryota</taxon>
        <taxon>Metazoa</taxon>
        <taxon>Ecdysozoa</taxon>
        <taxon>Arthropoda</taxon>
        <taxon>Hexapoda</taxon>
        <taxon>Insecta</taxon>
        <taxon>Pterygota</taxon>
        <taxon>Neoptera</taxon>
        <taxon>Endopterygota</taxon>
        <taxon>Diptera</taxon>
        <taxon>Brachycera</taxon>
        <taxon>Muscomorpha</taxon>
        <taxon>Ephydroidea</taxon>
        <taxon>Drosophilidae</taxon>
        <taxon>Drosophila</taxon>
        <taxon>Sophophora</taxon>
    </lineage>
</organism>